<dbReference type="RefSeq" id="WP_186840459.1">
    <property type="nucleotide sequence ID" value="NZ_JACOOZ010000006.1"/>
</dbReference>
<protein>
    <recommendedName>
        <fullName evidence="1">Bacterial Ig-like domain-containing protein</fullName>
    </recommendedName>
</protein>
<keyword evidence="3" id="KW-1185">Reference proteome</keyword>
<reference evidence="2 3" key="1">
    <citation type="submission" date="2020-08" db="EMBL/GenBank/DDBJ databases">
        <title>Genome public.</title>
        <authorList>
            <person name="Liu C."/>
            <person name="Sun Q."/>
        </authorList>
    </citation>
    <scope>NUCLEOTIDE SEQUENCE [LARGE SCALE GENOMIC DNA]</scope>
    <source>
        <strain evidence="2 3">BX4</strain>
    </source>
</reference>
<evidence type="ECO:0000313" key="2">
    <source>
        <dbReference type="EMBL" id="MBC5668189.1"/>
    </source>
</evidence>
<dbReference type="EMBL" id="JACOOZ010000006">
    <property type="protein sequence ID" value="MBC5668189.1"/>
    <property type="molecule type" value="Genomic_DNA"/>
</dbReference>
<sequence>MYKKLYCKHKMKKYLIVILIMFSGLIFNAYNVNNVYAGSDKTNMTTSSRKVTVKVLKATKKQIKIKIKNNGKKDFYFSELFVLKKHGKNKWKKVKFSEKAVFCKTIVAGSGKSVTVKLKWKKFFGKNLSRGKYKIKFVKTKSFKIK</sequence>
<accession>A0ABR7F3K0</accession>
<evidence type="ECO:0000259" key="1">
    <source>
        <dbReference type="Pfam" id="PF20251"/>
    </source>
</evidence>
<comment type="caution">
    <text evidence="2">The sequence shown here is derived from an EMBL/GenBank/DDBJ whole genome shotgun (WGS) entry which is preliminary data.</text>
</comment>
<feature type="domain" description="Bacterial Ig-like" evidence="1">
    <location>
        <begin position="52"/>
        <end position="135"/>
    </location>
</feature>
<dbReference type="Pfam" id="PF20251">
    <property type="entry name" value="Big_14"/>
    <property type="match status" value="1"/>
</dbReference>
<dbReference type="InterPro" id="IPR046878">
    <property type="entry name" value="Big_14"/>
</dbReference>
<name>A0ABR7F3K0_9FIRM</name>
<organism evidence="2 3">
    <name type="scientific">Eubacterium segne</name>
    <dbReference type="NCBI Taxonomy" id="2763045"/>
    <lineage>
        <taxon>Bacteria</taxon>
        <taxon>Bacillati</taxon>
        <taxon>Bacillota</taxon>
        <taxon>Clostridia</taxon>
        <taxon>Eubacteriales</taxon>
        <taxon>Eubacteriaceae</taxon>
        <taxon>Eubacterium</taxon>
    </lineage>
</organism>
<gene>
    <name evidence="2" type="ORF">H8S00_09360</name>
</gene>
<proteinExistence type="predicted"/>
<dbReference type="Proteomes" id="UP000597877">
    <property type="component" value="Unassembled WGS sequence"/>
</dbReference>
<evidence type="ECO:0000313" key="3">
    <source>
        <dbReference type="Proteomes" id="UP000597877"/>
    </source>
</evidence>